<accession>A0A9D2KBD7</accession>
<reference evidence="8" key="2">
    <citation type="submission" date="2021-04" db="EMBL/GenBank/DDBJ databases">
        <authorList>
            <person name="Gilroy R."/>
        </authorList>
    </citation>
    <scope>NUCLEOTIDE SEQUENCE</scope>
    <source>
        <strain evidence="8">ChiW4-1371</strain>
    </source>
</reference>
<protein>
    <recommendedName>
        <fullName evidence="7">ABC3 transporter permease C-terminal domain-containing protein</fullName>
    </recommendedName>
</protein>
<dbReference type="AlphaFoldDB" id="A0A9D2KBD7"/>
<keyword evidence="3 6" id="KW-0812">Transmembrane</keyword>
<evidence type="ECO:0000256" key="3">
    <source>
        <dbReference type="ARBA" id="ARBA00022692"/>
    </source>
</evidence>
<keyword evidence="2" id="KW-1003">Cell membrane</keyword>
<evidence type="ECO:0000256" key="1">
    <source>
        <dbReference type="ARBA" id="ARBA00004651"/>
    </source>
</evidence>
<keyword evidence="5 6" id="KW-0472">Membrane</keyword>
<name>A0A9D2KBD7_9BACT</name>
<evidence type="ECO:0000313" key="8">
    <source>
        <dbReference type="EMBL" id="HIZ88672.1"/>
    </source>
</evidence>
<evidence type="ECO:0000259" key="7">
    <source>
        <dbReference type="Pfam" id="PF02687"/>
    </source>
</evidence>
<organism evidence="8 9">
    <name type="scientific">Candidatus Mucispirillum faecigallinarum</name>
    <dbReference type="NCBI Taxonomy" id="2838699"/>
    <lineage>
        <taxon>Bacteria</taxon>
        <taxon>Pseudomonadati</taxon>
        <taxon>Deferribacterota</taxon>
        <taxon>Deferribacteres</taxon>
        <taxon>Deferribacterales</taxon>
        <taxon>Mucispirillaceae</taxon>
        <taxon>Mucispirillum</taxon>
    </lineage>
</organism>
<evidence type="ECO:0000256" key="5">
    <source>
        <dbReference type="ARBA" id="ARBA00023136"/>
    </source>
</evidence>
<evidence type="ECO:0000313" key="9">
    <source>
        <dbReference type="Proteomes" id="UP000824176"/>
    </source>
</evidence>
<evidence type="ECO:0000256" key="4">
    <source>
        <dbReference type="ARBA" id="ARBA00022989"/>
    </source>
</evidence>
<sequence>MSSKLVYLFMRGVIRFFSILRSNFLSFLTLVTVIFMYHVFWVAGTGTAGFLSHLSQANTIRVYLANNNDIIAEDILSSILVLDNVSSAKYYSQKDAKAFAVANAPKAAGLESYAEEFFPSFIEIVPTDTVSSTLDKIVEEAGHIKGVDEVSYGKEYMVKFKAIGRGAWIFITAMSILFALSAVFVVYNTIKLSLYKYKEEIKLYSLVGATRPFISVPYLFGAFFLSIFAYLCSVIIFTVSFIPFNSRILMPAGINIYNLPNAYYFILSCVMVCVIGIISAKASVVSFLKQVSSINED</sequence>
<proteinExistence type="predicted"/>
<evidence type="ECO:0000256" key="2">
    <source>
        <dbReference type="ARBA" id="ARBA00022475"/>
    </source>
</evidence>
<dbReference type="PANTHER" id="PTHR47755:SF1">
    <property type="entry name" value="CELL DIVISION PROTEIN FTSX"/>
    <property type="match status" value="1"/>
</dbReference>
<dbReference type="Pfam" id="PF02687">
    <property type="entry name" value="FtsX"/>
    <property type="match status" value="1"/>
</dbReference>
<dbReference type="GO" id="GO:0005886">
    <property type="term" value="C:plasma membrane"/>
    <property type="evidence" value="ECO:0007669"/>
    <property type="project" value="UniProtKB-SubCell"/>
</dbReference>
<dbReference type="InterPro" id="IPR004513">
    <property type="entry name" value="FtsX"/>
</dbReference>
<feature type="transmembrane region" description="Helical" evidence="6">
    <location>
        <begin position="218"/>
        <end position="242"/>
    </location>
</feature>
<evidence type="ECO:0000256" key="6">
    <source>
        <dbReference type="SAM" id="Phobius"/>
    </source>
</evidence>
<feature type="domain" description="ABC3 transporter permease C-terminal" evidence="7">
    <location>
        <begin position="173"/>
        <end position="284"/>
    </location>
</feature>
<comment type="caution">
    <text evidence="8">The sequence shown here is derived from an EMBL/GenBank/DDBJ whole genome shotgun (WGS) entry which is preliminary data.</text>
</comment>
<dbReference type="Proteomes" id="UP000824176">
    <property type="component" value="Unassembled WGS sequence"/>
</dbReference>
<comment type="subcellular location">
    <subcellularLocation>
        <location evidence="1">Cell membrane</location>
        <topology evidence="1">Multi-pass membrane protein</topology>
    </subcellularLocation>
</comment>
<feature type="transmembrane region" description="Helical" evidence="6">
    <location>
        <begin position="262"/>
        <end position="280"/>
    </location>
</feature>
<reference evidence="8" key="1">
    <citation type="journal article" date="2021" name="PeerJ">
        <title>Extensive microbial diversity within the chicken gut microbiome revealed by metagenomics and culture.</title>
        <authorList>
            <person name="Gilroy R."/>
            <person name="Ravi A."/>
            <person name="Getino M."/>
            <person name="Pursley I."/>
            <person name="Horton D.L."/>
            <person name="Alikhan N.F."/>
            <person name="Baker D."/>
            <person name="Gharbi K."/>
            <person name="Hall N."/>
            <person name="Watson M."/>
            <person name="Adriaenssens E.M."/>
            <person name="Foster-Nyarko E."/>
            <person name="Jarju S."/>
            <person name="Secka A."/>
            <person name="Antonio M."/>
            <person name="Oren A."/>
            <person name="Chaudhuri R.R."/>
            <person name="La Ragione R."/>
            <person name="Hildebrand F."/>
            <person name="Pallen M.J."/>
        </authorList>
    </citation>
    <scope>NUCLEOTIDE SEQUENCE</scope>
    <source>
        <strain evidence="8">ChiW4-1371</strain>
    </source>
</reference>
<dbReference type="InterPro" id="IPR003838">
    <property type="entry name" value="ABC3_permease_C"/>
</dbReference>
<keyword evidence="4 6" id="KW-1133">Transmembrane helix</keyword>
<feature type="transmembrane region" description="Helical" evidence="6">
    <location>
        <begin position="20"/>
        <end position="43"/>
    </location>
</feature>
<gene>
    <name evidence="8" type="ORF">H9804_01905</name>
</gene>
<dbReference type="GO" id="GO:0051301">
    <property type="term" value="P:cell division"/>
    <property type="evidence" value="ECO:0007669"/>
    <property type="project" value="InterPro"/>
</dbReference>
<dbReference type="PANTHER" id="PTHR47755">
    <property type="entry name" value="CELL DIVISION PROTEIN FTSX"/>
    <property type="match status" value="1"/>
</dbReference>
<dbReference type="EMBL" id="DXAQ01000027">
    <property type="protein sequence ID" value="HIZ88672.1"/>
    <property type="molecule type" value="Genomic_DNA"/>
</dbReference>
<feature type="transmembrane region" description="Helical" evidence="6">
    <location>
        <begin position="167"/>
        <end position="190"/>
    </location>
</feature>